<dbReference type="SUPFAM" id="SSF53756">
    <property type="entry name" value="UDP-Glycosyltransferase/glycogen phosphorylase"/>
    <property type="match status" value="1"/>
</dbReference>
<dbReference type="Pfam" id="PF13439">
    <property type="entry name" value="Glyco_transf_4"/>
    <property type="match status" value="1"/>
</dbReference>
<dbReference type="PANTHER" id="PTHR12526">
    <property type="entry name" value="GLYCOSYLTRANSFERASE"/>
    <property type="match status" value="1"/>
</dbReference>
<gene>
    <name evidence="3" type="ORF">O3V59_17945</name>
</gene>
<dbReference type="InterPro" id="IPR001296">
    <property type="entry name" value="Glyco_trans_1"/>
</dbReference>
<sequence>MIQVAYMSTYVPKKCGLATYTHHLRHHVKQAKLWNAADPVIVMADENEQGYGNNQALWPLAKHDREAYRAMAQRVNESGVSVVSLQHEFGIFGGEAGAYVLDFVRELKKPLVTTFHTVFASPQEPYRSIQREIAERSDRIVVMNRRAVGYLRQSFGIPEENIVFIPHGTPVPNPQQREAVRQRLNWADKKVMMTFGLLSRGKGLELILEALPQAVKEVPNLLYAVVGQTHPEVKKREGEAYREELMELIRRNRLERHVVMIDRYVDEEELVQFLTACDLYVTPYPGMEQITSGTLAYAVGLGRPVLSTPYSYAQDLLEDCDELLIPFGERERWAEKIAALLRDDSLRRDWEAKIGRVGSAMHWPQIGKRYASLFVKLSKQSGSTFEQTEGTPVAALSR</sequence>
<feature type="domain" description="Glycosyltransferase subfamily 4-like N-terminal" evidence="2">
    <location>
        <begin position="62"/>
        <end position="169"/>
    </location>
</feature>
<name>A0A9X3Z513_9BACL</name>
<dbReference type="EMBL" id="JAPYYP010000028">
    <property type="protein sequence ID" value="MDA5110254.1"/>
    <property type="molecule type" value="Genomic_DNA"/>
</dbReference>
<evidence type="ECO:0000259" key="1">
    <source>
        <dbReference type="Pfam" id="PF00534"/>
    </source>
</evidence>
<proteinExistence type="predicted"/>
<dbReference type="AlphaFoldDB" id="A0A9X3Z513"/>
<evidence type="ECO:0000313" key="3">
    <source>
        <dbReference type="EMBL" id="MDA5110254.1"/>
    </source>
</evidence>
<dbReference type="GO" id="GO:0016757">
    <property type="term" value="F:glycosyltransferase activity"/>
    <property type="evidence" value="ECO:0007669"/>
    <property type="project" value="InterPro"/>
</dbReference>
<protein>
    <submittedName>
        <fullName evidence="3">Glycosyltransferase family 4 protein</fullName>
    </submittedName>
</protein>
<accession>A0A9X3Z513</accession>
<dbReference type="InterPro" id="IPR028098">
    <property type="entry name" value="Glyco_trans_4-like_N"/>
</dbReference>
<reference evidence="3" key="1">
    <citation type="submission" date="2022-12" db="EMBL/GenBank/DDBJ databases">
        <title>Draft genome sequence of the thermophilic strain Brevibacillus thermoruber HT42, isolated from Los Humeros, Puebla, Mexico, with biotechnological potential.</title>
        <authorList>
            <person name="Lara Sanchez J."/>
            <person name="Solis Palacios R."/>
            <person name="Bustos Baena A.S."/>
            <person name="Ruz Baez A.E."/>
            <person name="Espinosa Luna G."/>
            <person name="Oliart Ros R.M."/>
        </authorList>
    </citation>
    <scope>NUCLEOTIDE SEQUENCE</scope>
    <source>
        <strain evidence="3">HT42</strain>
    </source>
</reference>
<dbReference type="RefSeq" id="WP_271140669.1">
    <property type="nucleotide sequence ID" value="NZ_JAPYYP010000028.1"/>
</dbReference>
<dbReference type="CDD" id="cd03822">
    <property type="entry name" value="GT4_mannosyltransferase-like"/>
    <property type="match status" value="1"/>
</dbReference>
<dbReference type="PANTHER" id="PTHR12526:SF572">
    <property type="entry name" value="BLL5144 PROTEIN"/>
    <property type="match status" value="1"/>
</dbReference>
<dbReference type="Gene3D" id="3.40.50.2000">
    <property type="entry name" value="Glycogen Phosphorylase B"/>
    <property type="match status" value="2"/>
</dbReference>
<dbReference type="Pfam" id="PF00534">
    <property type="entry name" value="Glycos_transf_1"/>
    <property type="match status" value="1"/>
</dbReference>
<keyword evidence="4" id="KW-1185">Reference proteome</keyword>
<comment type="caution">
    <text evidence="3">The sequence shown here is derived from an EMBL/GenBank/DDBJ whole genome shotgun (WGS) entry which is preliminary data.</text>
</comment>
<organism evidence="3 4">
    <name type="scientific">Brevibacillus thermoruber</name>
    <dbReference type="NCBI Taxonomy" id="33942"/>
    <lineage>
        <taxon>Bacteria</taxon>
        <taxon>Bacillati</taxon>
        <taxon>Bacillota</taxon>
        <taxon>Bacilli</taxon>
        <taxon>Bacillales</taxon>
        <taxon>Paenibacillaceae</taxon>
        <taxon>Brevibacillus</taxon>
    </lineage>
</organism>
<evidence type="ECO:0000259" key="2">
    <source>
        <dbReference type="Pfam" id="PF13439"/>
    </source>
</evidence>
<feature type="domain" description="Glycosyl transferase family 1" evidence="1">
    <location>
        <begin position="177"/>
        <end position="352"/>
    </location>
</feature>
<evidence type="ECO:0000313" key="4">
    <source>
        <dbReference type="Proteomes" id="UP001151071"/>
    </source>
</evidence>
<dbReference type="Proteomes" id="UP001151071">
    <property type="component" value="Unassembled WGS sequence"/>
</dbReference>